<dbReference type="Proteomes" id="UP000422764">
    <property type="component" value="Chromosome"/>
</dbReference>
<feature type="transmembrane region" description="Helical" evidence="1">
    <location>
        <begin position="9"/>
        <end position="27"/>
    </location>
</feature>
<protein>
    <submittedName>
        <fullName evidence="2">Uncharacterized protein</fullName>
    </submittedName>
</protein>
<feature type="transmembrane region" description="Helical" evidence="1">
    <location>
        <begin position="60"/>
        <end position="79"/>
    </location>
</feature>
<keyword evidence="3" id="KW-1185">Reference proteome</keyword>
<name>A0A6I6F568_9CLOT</name>
<evidence type="ECO:0000313" key="3">
    <source>
        <dbReference type="Proteomes" id="UP000422764"/>
    </source>
</evidence>
<keyword evidence="1" id="KW-0812">Transmembrane</keyword>
<gene>
    <name evidence="2" type="ORF">GOM49_11415</name>
</gene>
<proteinExistence type="predicted"/>
<evidence type="ECO:0000256" key="1">
    <source>
        <dbReference type="SAM" id="Phobius"/>
    </source>
</evidence>
<accession>A0A6I6F568</accession>
<keyword evidence="1" id="KW-0472">Membrane</keyword>
<dbReference type="EMBL" id="CP046522">
    <property type="protein sequence ID" value="QGU95617.1"/>
    <property type="molecule type" value="Genomic_DNA"/>
</dbReference>
<evidence type="ECO:0000313" key="2">
    <source>
        <dbReference type="EMBL" id="QGU95617.1"/>
    </source>
</evidence>
<reference evidence="2 3" key="1">
    <citation type="submission" date="2019-12" db="EMBL/GenBank/DDBJ databases">
        <title>Genome sequenceing of Clostridium bovifaecis.</title>
        <authorList>
            <person name="Yao Y."/>
        </authorList>
    </citation>
    <scope>NUCLEOTIDE SEQUENCE [LARGE SCALE GENOMIC DNA]</scope>
    <source>
        <strain evidence="2 3">BXX</strain>
    </source>
</reference>
<dbReference type="AlphaFoldDB" id="A0A6I6F568"/>
<organism evidence="2 3">
    <name type="scientific">Clostridium bovifaecis</name>
    <dbReference type="NCBI Taxonomy" id="2184719"/>
    <lineage>
        <taxon>Bacteria</taxon>
        <taxon>Bacillati</taxon>
        <taxon>Bacillota</taxon>
        <taxon>Clostridia</taxon>
        <taxon>Eubacteriales</taxon>
        <taxon>Clostridiaceae</taxon>
        <taxon>Clostridium</taxon>
    </lineage>
</organism>
<keyword evidence="1" id="KW-1133">Transmembrane helix</keyword>
<feature type="transmembrane region" description="Helical" evidence="1">
    <location>
        <begin position="33"/>
        <end position="51"/>
    </location>
</feature>
<feature type="transmembrane region" description="Helical" evidence="1">
    <location>
        <begin position="91"/>
        <end position="109"/>
    </location>
</feature>
<sequence>MGSNINKYLKYLAMICGISVYFMFRYLPYKLQIIIPLLGGIFFIMYMIYTIKQGKTLLEVIPYILSGIVGIVVGIGHYVSGTMHNDDYGNVVAISIPILFALIVAFRLISI</sequence>